<evidence type="ECO:0000313" key="2">
    <source>
        <dbReference type="EMBL" id="AFU58332.1"/>
    </source>
</evidence>
<evidence type="ECO:0000313" key="3">
    <source>
        <dbReference type="Proteomes" id="UP000008037"/>
    </source>
</evidence>
<organism evidence="2 3">
    <name type="scientific">Nitrososphaera gargensis (strain Ga9.2)</name>
    <dbReference type="NCBI Taxonomy" id="1237085"/>
    <lineage>
        <taxon>Archaea</taxon>
        <taxon>Nitrososphaerota</taxon>
        <taxon>Nitrososphaeria</taxon>
        <taxon>Nitrososphaerales</taxon>
        <taxon>Nitrososphaeraceae</taxon>
        <taxon>Nitrososphaera</taxon>
    </lineage>
</organism>
<dbReference type="EMBL" id="CP002408">
    <property type="protein sequence ID" value="AFU58332.1"/>
    <property type="molecule type" value="Genomic_DNA"/>
</dbReference>
<dbReference type="BioCyc" id="CNIT1237085:G1324-1393-MONOMER"/>
<evidence type="ECO:0000259" key="1">
    <source>
        <dbReference type="PROSITE" id="PS00028"/>
    </source>
</evidence>
<accession>K0IJA5</accession>
<dbReference type="RefSeq" id="WP_015018869.1">
    <property type="nucleotide sequence ID" value="NC_018719.1"/>
</dbReference>
<dbReference type="KEGG" id="nga:Ngar_c13950"/>
<sequence>MSGDPERLKWYICRICGAKFAFVYDKEQHAVQTGHEEFSEKEMNNSDRA</sequence>
<dbReference type="PROSITE" id="PS00028">
    <property type="entry name" value="ZINC_FINGER_C2H2_1"/>
    <property type="match status" value="1"/>
</dbReference>
<dbReference type="InParanoid" id="K0IJA5"/>
<dbReference type="AlphaFoldDB" id="K0IJA5"/>
<gene>
    <name evidence="2" type="ordered locus">Ngar_c13950</name>
</gene>
<dbReference type="Proteomes" id="UP000008037">
    <property type="component" value="Chromosome"/>
</dbReference>
<dbReference type="HOGENOM" id="CLU_3130972_0_0_2"/>
<feature type="domain" description="C2H2-type" evidence="1">
    <location>
        <begin position="13"/>
        <end position="35"/>
    </location>
</feature>
<keyword evidence="3" id="KW-1185">Reference proteome</keyword>
<reference evidence="2 3" key="1">
    <citation type="journal article" date="2012" name="Environ. Microbiol.">
        <title>The genome of the ammonia-oxidizing Candidatus Nitrososphaera gargensis: insights into metabolic versatility and environmental adaptations.</title>
        <authorList>
            <person name="Spang A."/>
            <person name="Poehlein A."/>
            <person name="Offre P."/>
            <person name="Zumbragel S."/>
            <person name="Haider S."/>
            <person name="Rychlik N."/>
            <person name="Nowka B."/>
            <person name="Schmeisser C."/>
            <person name="Lebedeva E.V."/>
            <person name="Rattei T."/>
            <person name="Bohm C."/>
            <person name="Schmid M."/>
            <person name="Galushko A."/>
            <person name="Hatzenpichler R."/>
            <person name="Weinmaier T."/>
            <person name="Daniel R."/>
            <person name="Schleper C."/>
            <person name="Spieck E."/>
            <person name="Streit W."/>
            <person name="Wagner M."/>
        </authorList>
    </citation>
    <scope>NUCLEOTIDE SEQUENCE [LARGE SCALE GENOMIC DNA]</scope>
    <source>
        <strain evidence="3">Ga9.2</strain>
    </source>
</reference>
<proteinExistence type="predicted"/>
<name>K0IJA5_NITGG</name>
<dbReference type="GeneID" id="58787683"/>
<protein>
    <submittedName>
        <fullName evidence="2">Zinc finger C2H2 domain-containing protein</fullName>
    </submittedName>
</protein>
<dbReference type="InterPro" id="IPR013087">
    <property type="entry name" value="Znf_C2H2_type"/>
</dbReference>